<comment type="subcellular location">
    <subcellularLocation>
        <location evidence="1">Cell membrane</location>
        <topology evidence="1">Multi-pass membrane protein</topology>
    </subcellularLocation>
</comment>
<evidence type="ECO:0000256" key="9">
    <source>
        <dbReference type="SAM" id="Phobius"/>
    </source>
</evidence>
<dbReference type="Pfam" id="PF00060">
    <property type="entry name" value="Lig_chan"/>
    <property type="match status" value="1"/>
</dbReference>
<evidence type="ECO:0000259" key="11">
    <source>
        <dbReference type="Pfam" id="PF00060"/>
    </source>
</evidence>
<dbReference type="GO" id="GO:0005886">
    <property type="term" value="C:plasma membrane"/>
    <property type="evidence" value="ECO:0007669"/>
    <property type="project" value="UniProtKB-SubCell"/>
</dbReference>
<feature type="transmembrane region" description="Helical" evidence="9">
    <location>
        <begin position="223"/>
        <end position="241"/>
    </location>
</feature>
<feature type="domain" description="Ionotropic glutamate receptor C-terminal" evidence="11">
    <location>
        <begin position="158"/>
        <end position="432"/>
    </location>
</feature>
<keyword evidence="8" id="KW-0325">Glycoprotein</keyword>
<dbReference type="FunFam" id="1.10.287.70:FF:000143">
    <property type="entry name" value="Probable glutamate receptor"/>
    <property type="match status" value="1"/>
</dbReference>
<dbReference type="OrthoDB" id="5984008at2759"/>
<dbReference type="InterPro" id="IPR001320">
    <property type="entry name" value="Iontro_rcpt_C"/>
</dbReference>
<evidence type="ECO:0000256" key="7">
    <source>
        <dbReference type="ARBA" id="ARBA00023170"/>
    </source>
</evidence>
<feature type="transmembrane region" description="Helical" evidence="9">
    <location>
        <begin position="424"/>
        <end position="446"/>
    </location>
</feature>
<dbReference type="Gene3D" id="3.40.190.10">
    <property type="entry name" value="Periplasmic binding protein-like II"/>
    <property type="match status" value="1"/>
</dbReference>
<organism evidence="12 13">
    <name type="scientific">Ooceraea biroi</name>
    <name type="common">Clonal raider ant</name>
    <name type="synonym">Cerapachys biroi</name>
    <dbReference type="NCBI Taxonomy" id="2015173"/>
    <lineage>
        <taxon>Eukaryota</taxon>
        <taxon>Metazoa</taxon>
        <taxon>Ecdysozoa</taxon>
        <taxon>Arthropoda</taxon>
        <taxon>Hexapoda</taxon>
        <taxon>Insecta</taxon>
        <taxon>Pterygota</taxon>
        <taxon>Neoptera</taxon>
        <taxon>Endopterygota</taxon>
        <taxon>Hymenoptera</taxon>
        <taxon>Apocrita</taxon>
        <taxon>Aculeata</taxon>
        <taxon>Formicoidea</taxon>
        <taxon>Formicidae</taxon>
        <taxon>Dorylinae</taxon>
        <taxon>Ooceraea</taxon>
    </lineage>
</organism>
<dbReference type="Gene3D" id="1.10.287.70">
    <property type="match status" value="1"/>
</dbReference>
<feature type="transmembrane region" description="Helical" evidence="9">
    <location>
        <begin position="160"/>
        <end position="178"/>
    </location>
</feature>
<dbReference type="PANTHER" id="PTHR42643:SF24">
    <property type="entry name" value="IONOTROPIC RECEPTOR 60A"/>
    <property type="match status" value="1"/>
</dbReference>
<dbReference type="InterPro" id="IPR052192">
    <property type="entry name" value="Insect_Ionotropic_Sensory_Rcpt"/>
</dbReference>
<keyword evidence="10" id="KW-0732">Signal</keyword>
<evidence type="ECO:0000256" key="5">
    <source>
        <dbReference type="ARBA" id="ARBA00022989"/>
    </source>
</evidence>
<evidence type="ECO:0000313" key="13">
    <source>
        <dbReference type="Proteomes" id="UP000279307"/>
    </source>
</evidence>
<evidence type="ECO:0000256" key="10">
    <source>
        <dbReference type="SAM" id="SignalP"/>
    </source>
</evidence>
<feature type="signal peptide" evidence="10">
    <location>
        <begin position="1"/>
        <end position="22"/>
    </location>
</feature>
<evidence type="ECO:0000256" key="4">
    <source>
        <dbReference type="ARBA" id="ARBA00022692"/>
    </source>
</evidence>
<accession>A0A3L8E5T9</accession>
<keyword evidence="7" id="KW-0675">Receptor</keyword>
<dbReference type="AlphaFoldDB" id="A0A3L8E5T9"/>
<comment type="caution">
    <text evidence="12">The sequence shown here is derived from an EMBL/GenBank/DDBJ whole genome shotgun (WGS) entry which is preliminary data.</text>
</comment>
<dbReference type="SUPFAM" id="SSF53850">
    <property type="entry name" value="Periplasmic binding protein-like II"/>
    <property type="match status" value="1"/>
</dbReference>
<keyword evidence="6 9" id="KW-0472">Membrane</keyword>
<dbReference type="PANTHER" id="PTHR42643">
    <property type="entry name" value="IONOTROPIC RECEPTOR 20A-RELATED"/>
    <property type="match status" value="1"/>
</dbReference>
<dbReference type="GO" id="GO:0050906">
    <property type="term" value="P:detection of stimulus involved in sensory perception"/>
    <property type="evidence" value="ECO:0007669"/>
    <property type="project" value="UniProtKB-ARBA"/>
</dbReference>
<dbReference type="EMBL" id="QOIP01000001">
    <property type="protein sequence ID" value="RLU27645.1"/>
    <property type="molecule type" value="Genomic_DNA"/>
</dbReference>
<sequence length="559" mass="63943">MHLQQFLLGTFTLATCCRISYGQNDTRTDEEDSTESIIPAEMKITSWNDMPFSGLVQENGTWVGKGYAFYLLKLLSTKLNFTYTIVPPKEHVLSRRNGILSLLYENKVDMAVAFVPILPELRKLCTFSTALDQSELTALMKRPQDSATGTGLLAPFDQTVWLLVLAAVLSVGPIIFIFTKVRSKLWHDPNSERYTLPSCMWFVYSSLLKQGTTMIATTDSTRLLFATWWIFILILTSFYTANLTACLTKPQMTLPISSLEDIVQKNYQWVAYKGRTLNFLLSNHTSEDLNILNSKPLNGHYISTYEYPVKNILNAVNKNKLFIGEAHYLQSLIFEDYINKTRKHVEHQKRCTYVIMSKTILLTARAFAFPVNSTLVKPINKELMALVEAGIIKREKLKDLPLAPICPLDLRSSERQLRFSDLSLTFRVVLVGYAIATAVFLVEILARWTINLCKRRKGTTRWSVRSLCCTWKTRSKTRSKKNVTPRPNHVMINRLLDKRGANPQKISPLSLYQNAPHGLVQGKKHCINGRDYYVVFDRYGDQRLIPIRTPSAFLFQYTT</sequence>
<protein>
    <submittedName>
        <fullName evidence="12">ObirIr76b</fullName>
    </submittedName>
</protein>
<keyword evidence="3" id="KW-1003">Cell membrane</keyword>
<evidence type="ECO:0000256" key="1">
    <source>
        <dbReference type="ARBA" id="ARBA00004651"/>
    </source>
</evidence>
<dbReference type="Proteomes" id="UP000279307">
    <property type="component" value="Chromosome 1"/>
</dbReference>
<evidence type="ECO:0000256" key="8">
    <source>
        <dbReference type="ARBA" id="ARBA00023180"/>
    </source>
</evidence>
<comment type="similarity">
    <text evidence="2">Belongs to the glutamate-gated ion channel (TC 1.A.10.1) family.</text>
</comment>
<keyword evidence="5 9" id="KW-1133">Transmembrane helix</keyword>
<evidence type="ECO:0000256" key="6">
    <source>
        <dbReference type="ARBA" id="ARBA00023136"/>
    </source>
</evidence>
<keyword evidence="4 9" id="KW-0812">Transmembrane</keyword>
<name>A0A3L8E5T9_OOCBI</name>
<evidence type="ECO:0000256" key="2">
    <source>
        <dbReference type="ARBA" id="ARBA00008685"/>
    </source>
</evidence>
<proteinExistence type="inferred from homology"/>
<feature type="chain" id="PRO_5017993018" evidence="10">
    <location>
        <begin position="23"/>
        <end position="559"/>
    </location>
</feature>
<evidence type="ECO:0000313" key="12">
    <source>
        <dbReference type="EMBL" id="RLU27645.1"/>
    </source>
</evidence>
<gene>
    <name evidence="12" type="ORF">DMN91_001449</name>
</gene>
<reference evidence="12 13" key="1">
    <citation type="journal article" date="2018" name="Genome Res.">
        <title>The genomic architecture and molecular evolution of ant odorant receptors.</title>
        <authorList>
            <person name="McKenzie S.K."/>
            <person name="Kronauer D.J.C."/>
        </authorList>
    </citation>
    <scope>NUCLEOTIDE SEQUENCE [LARGE SCALE GENOMIC DNA]</scope>
    <source>
        <strain evidence="12">Clonal line C1</strain>
    </source>
</reference>
<dbReference type="GO" id="GO:0015276">
    <property type="term" value="F:ligand-gated monoatomic ion channel activity"/>
    <property type="evidence" value="ECO:0007669"/>
    <property type="project" value="InterPro"/>
</dbReference>
<evidence type="ECO:0000256" key="3">
    <source>
        <dbReference type="ARBA" id="ARBA00022475"/>
    </source>
</evidence>